<dbReference type="OrthoDB" id="10255247at2759"/>
<proteinExistence type="predicted"/>
<dbReference type="EMBL" id="UZAN01041240">
    <property type="protein sequence ID" value="VDP72428.1"/>
    <property type="molecule type" value="Genomic_DNA"/>
</dbReference>
<evidence type="ECO:0000256" key="1">
    <source>
        <dbReference type="SAM" id="Coils"/>
    </source>
</evidence>
<feature type="coiled-coil region" evidence="1">
    <location>
        <begin position="55"/>
        <end position="92"/>
    </location>
</feature>
<keyword evidence="3" id="KW-1185">Reference proteome</keyword>
<dbReference type="AlphaFoldDB" id="A0A183ABQ0"/>
<evidence type="ECO:0000313" key="3">
    <source>
        <dbReference type="Proteomes" id="UP000272942"/>
    </source>
</evidence>
<dbReference type="Proteomes" id="UP000272942">
    <property type="component" value="Unassembled WGS sequence"/>
</dbReference>
<evidence type="ECO:0000313" key="4">
    <source>
        <dbReference type="WBParaSite" id="ECPE_0000439701-mRNA-1"/>
    </source>
</evidence>
<gene>
    <name evidence="2" type="ORF">ECPE_LOCUS4385</name>
</gene>
<name>A0A183ABQ0_9TREM</name>
<organism evidence="4">
    <name type="scientific">Echinostoma caproni</name>
    <dbReference type="NCBI Taxonomy" id="27848"/>
    <lineage>
        <taxon>Eukaryota</taxon>
        <taxon>Metazoa</taxon>
        <taxon>Spiralia</taxon>
        <taxon>Lophotrochozoa</taxon>
        <taxon>Platyhelminthes</taxon>
        <taxon>Trematoda</taxon>
        <taxon>Digenea</taxon>
        <taxon>Plagiorchiida</taxon>
        <taxon>Echinostomata</taxon>
        <taxon>Echinostomatoidea</taxon>
        <taxon>Echinostomatidae</taxon>
        <taxon>Echinostoma</taxon>
    </lineage>
</organism>
<protein>
    <submittedName>
        <fullName evidence="4">RH1 domain-containing protein</fullName>
    </submittedName>
</protein>
<evidence type="ECO:0000313" key="2">
    <source>
        <dbReference type="EMBL" id="VDP72428.1"/>
    </source>
</evidence>
<reference evidence="4" key="1">
    <citation type="submission" date="2016-06" db="UniProtKB">
        <authorList>
            <consortium name="WormBaseParasite"/>
        </authorList>
    </citation>
    <scope>IDENTIFICATION</scope>
</reference>
<reference evidence="2 3" key="2">
    <citation type="submission" date="2018-11" db="EMBL/GenBank/DDBJ databases">
        <authorList>
            <consortium name="Pathogen Informatics"/>
        </authorList>
    </citation>
    <scope>NUCLEOTIDE SEQUENCE [LARGE SCALE GENOMIC DNA]</scope>
    <source>
        <strain evidence="2 3">Egypt</strain>
    </source>
</reference>
<sequence length="132" mass="15408">MNYVGSASHAVLDVLKNDGPDETGKQHVLTRPLIEVMEDVKSKLRLIDGETKSFYENSYRYLREAKNEAHKLRERNNDLRTKLAEYEKLQGQVRDHEYLAKPNERVLNTEFSNQVCFSSPMFKIPQICSRTF</sequence>
<keyword evidence="1" id="KW-0175">Coiled coil</keyword>
<accession>A0A183ABQ0</accession>
<dbReference type="WBParaSite" id="ECPE_0000439701-mRNA-1">
    <property type="protein sequence ID" value="ECPE_0000439701-mRNA-1"/>
    <property type="gene ID" value="ECPE_0000439701"/>
</dbReference>